<evidence type="ECO:0000256" key="1">
    <source>
        <dbReference type="SAM" id="MobiDB-lite"/>
    </source>
</evidence>
<feature type="compositionally biased region" description="Low complexity" evidence="1">
    <location>
        <begin position="241"/>
        <end position="262"/>
    </location>
</feature>
<dbReference type="HOGENOM" id="CLU_584169_0_0_1"/>
<gene>
    <name evidence="2" type="ORF">SERLA73DRAFT_149344</name>
</gene>
<evidence type="ECO:0000313" key="2">
    <source>
        <dbReference type="EMBL" id="EGO05084.1"/>
    </source>
</evidence>
<protein>
    <submittedName>
        <fullName evidence="2">Uncharacterized protein</fullName>
    </submittedName>
</protein>
<proteinExistence type="predicted"/>
<sequence>MAIRYPDHHFAMQYGHPGVQPVVHPSMQSIHMQHLYGHPQMPTLPMGPPPTYAVVAEPASQRHQPCSPSPADKPHPATAPSKACLNAEPQPGVFVFMTNIVSGNAKRGNEAVTDMLWVDFQQRMFEMMDGPHGDAQLVYRISGDTGKQSHINNHWDFKLAMDQLLSKTPLVTATAAAKKKRAHKDDVPPVPDPESNRQLKAFKQLEQAISLLGKPQYSLCPIASILKVGTPNIHITIKNITPSSETGSSSHSTSYHTTASPAQIKSLSPPPSTQPEHQQSACLPWEQEVLPYLAIDSLIRLLENKMPEQRFNGILDELSLARLKGEGNEMAINLDEVESEARDDIEIKYEDSAEVIEIEDEVSGWGEYEDEYGSTSDPVGIVKVKAWALLDNIVQLSVDIQGLVAQLVKAPPYIGKRSWVQSSAGPICFSVLSESTVDYYTACQFKAYGLHKGPLVSLCGHSYSAARP</sequence>
<feature type="region of interest" description="Disordered" evidence="1">
    <location>
        <begin position="58"/>
        <end position="82"/>
    </location>
</feature>
<dbReference type="InParanoid" id="F8PHY8"/>
<feature type="region of interest" description="Disordered" evidence="1">
    <location>
        <begin position="240"/>
        <end position="280"/>
    </location>
</feature>
<reference evidence="3" key="1">
    <citation type="journal article" date="2011" name="Science">
        <title>The plant cell wall-decomposing machinery underlies the functional diversity of forest fungi.</title>
        <authorList>
            <person name="Eastwood D.C."/>
            <person name="Floudas D."/>
            <person name="Binder M."/>
            <person name="Majcherczyk A."/>
            <person name="Schneider P."/>
            <person name="Aerts A."/>
            <person name="Asiegbu F.O."/>
            <person name="Baker S.E."/>
            <person name="Barry K."/>
            <person name="Bendiksby M."/>
            <person name="Blumentritt M."/>
            <person name="Coutinho P.M."/>
            <person name="Cullen D."/>
            <person name="de Vries R.P."/>
            <person name="Gathman A."/>
            <person name="Goodell B."/>
            <person name="Henrissat B."/>
            <person name="Ihrmark K."/>
            <person name="Kauserud H."/>
            <person name="Kohler A."/>
            <person name="LaButti K."/>
            <person name="Lapidus A."/>
            <person name="Lavin J.L."/>
            <person name="Lee Y.-H."/>
            <person name="Lindquist E."/>
            <person name="Lilly W."/>
            <person name="Lucas S."/>
            <person name="Morin E."/>
            <person name="Murat C."/>
            <person name="Oguiza J.A."/>
            <person name="Park J."/>
            <person name="Pisabarro A.G."/>
            <person name="Riley R."/>
            <person name="Rosling A."/>
            <person name="Salamov A."/>
            <person name="Schmidt O."/>
            <person name="Schmutz J."/>
            <person name="Skrede I."/>
            <person name="Stenlid J."/>
            <person name="Wiebenga A."/>
            <person name="Xie X."/>
            <person name="Kuees U."/>
            <person name="Hibbett D.S."/>
            <person name="Hoffmeister D."/>
            <person name="Hoegberg N."/>
            <person name="Martin F."/>
            <person name="Grigoriev I.V."/>
            <person name="Watkinson S.C."/>
        </authorList>
    </citation>
    <scope>NUCLEOTIDE SEQUENCE [LARGE SCALE GENOMIC DNA]</scope>
    <source>
        <strain evidence="3">strain S7.3</strain>
    </source>
</reference>
<dbReference type="Proteomes" id="UP000008063">
    <property type="component" value="Unassembled WGS sequence"/>
</dbReference>
<dbReference type="EMBL" id="GL945474">
    <property type="protein sequence ID" value="EGO05084.1"/>
    <property type="molecule type" value="Genomic_DNA"/>
</dbReference>
<keyword evidence="3" id="KW-1185">Reference proteome</keyword>
<accession>F8PHY8</accession>
<evidence type="ECO:0000313" key="3">
    <source>
        <dbReference type="Proteomes" id="UP000008063"/>
    </source>
</evidence>
<organism evidence="3">
    <name type="scientific">Serpula lacrymans var. lacrymans (strain S7.3)</name>
    <name type="common">Dry rot fungus</name>
    <dbReference type="NCBI Taxonomy" id="936435"/>
    <lineage>
        <taxon>Eukaryota</taxon>
        <taxon>Fungi</taxon>
        <taxon>Dikarya</taxon>
        <taxon>Basidiomycota</taxon>
        <taxon>Agaricomycotina</taxon>
        <taxon>Agaricomycetes</taxon>
        <taxon>Agaricomycetidae</taxon>
        <taxon>Boletales</taxon>
        <taxon>Coniophorineae</taxon>
        <taxon>Serpulaceae</taxon>
        <taxon>Serpula</taxon>
    </lineage>
</organism>
<name>F8PHY8_SERL3</name>
<dbReference type="AlphaFoldDB" id="F8PHY8"/>